<accession>A0A6I2MDE5</accession>
<keyword evidence="2" id="KW-1185">Reference proteome</keyword>
<organism evidence="1 2">
    <name type="scientific">Metabacillus idriensis</name>
    <dbReference type="NCBI Taxonomy" id="324768"/>
    <lineage>
        <taxon>Bacteria</taxon>
        <taxon>Bacillati</taxon>
        <taxon>Bacillota</taxon>
        <taxon>Bacilli</taxon>
        <taxon>Bacillales</taxon>
        <taxon>Bacillaceae</taxon>
        <taxon>Metabacillus</taxon>
    </lineage>
</organism>
<evidence type="ECO:0000313" key="2">
    <source>
        <dbReference type="Proteomes" id="UP000441585"/>
    </source>
</evidence>
<evidence type="ECO:0000313" key="1">
    <source>
        <dbReference type="EMBL" id="MRX55292.1"/>
    </source>
</evidence>
<dbReference type="RefSeq" id="WP_070876571.1">
    <property type="nucleotide sequence ID" value="NZ_CAJFZX010000001.1"/>
</dbReference>
<gene>
    <name evidence="1" type="ORF">GJU41_15115</name>
</gene>
<protein>
    <submittedName>
        <fullName evidence="1">Sporulation protein Cse60</fullName>
    </submittedName>
</protein>
<reference evidence="1 2" key="1">
    <citation type="submission" date="2019-11" db="EMBL/GenBank/DDBJ databases">
        <title>Bacillus idriensis genome.</title>
        <authorList>
            <person name="Konopka E.N."/>
            <person name="Newman J.D."/>
        </authorList>
    </citation>
    <scope>NUCLEOTIDE SEQUENCE [LARGE SCALE GENOMIC DNA]</scope>
    <source>
        <strain evidence="1 2">DSM 19097</strain>
    </source>
</reference>
<dbReference type="Proteomes" id="UP000441585">
    <property type="component" value="Unassembled WGS sequence"/>
</dbReference>
<proteinExistence type="predicted"/>
<name>A0A6I2MDE5_9BACI</name>
<dbReference type="AlphaFoldDB" id="A0A6I2MDE5"/>
<comment type="caution">
    <text evidence="1">The sequence shown here is derived from an EMBL/GenBank/DDBJ whole genome shotgun (WGS) entry which is preliminary data.</text>
</comment>
<sequence>MYKVAVFDKEHEKDLEREINHFLKSISDEQLVDIKYNVAAACNEDGEQLYCFSALVLYRT</sequence>
<dbReference type="InterPro" id="IPR020296">
    <property type="entry name" value="Spore_Cse60"/>
</dbReference>
<dbReference type="Pfam" id="PF10957">
    <property type="entry name" value="Spore_Cse60"/>
    <property type="match status" value="1"/>
</dbReference>
<dbReference type="EMBL" id="WKKF01000004">
    <property type="protein sequence ID" value="MRX55292.1"/>
    <property type="molecule type" value="Genomic_DNA"/>
</dbReference>